<comment type="caution">
    <text evidence="2">The sequence shown here is derived from an EMBL/GenBank/DDBJ whole genome shotgun (WGS) entry which is preliminary data.</text>
</comment>
<feature type="domain" description="DUF397" evidence="1">
    <location>
        <begin position="7"/>
        <end position="59"/>
    </location>
</feature>
<evidence type="ECO:0000313" key="3">
    <source>
        <dbReference type="Proteomes" id="UP001250214"/>
    </source>
</evidence>
<name>A0ABU2HCX0_9ACTN</name>
<keyword evidence="3" id="KW-1185">Reference proteome</keyword>
<accession>A0ABU2HCX0</accession>
<reference evidence="3" key="1">
    <citation type="submission" date="2023-07" db="EMBL/GenBank/DDBJ databases">
        <title>Novel species in the genus Lipingzhangella isolated from Sambhar Salt Lake.</title>
        <authorList>
            <person name="Jiya N."/>
            <person name="Kajale S."/>
            <person name="Sharma A."/>
        </authorList>
    </citation>
    <scope>NUCLEOTIDE SEQUENCE [LARGE SCALE GENOMIC DNA]</scope>
    <source>
        <strain evidence="3">LS1_29</strain>
    </source>
</reference>
<evidence type="ECO:0000259" key="1">
    <source>
        <dbReference type="Pfam" id="PF04149"/>
    </source>
</evidence>
<dbReference type="Proteomes" id="UP001250214">
    <property type="component" value="Unassembled WGS sequence"/>
</dbReference>
<proteinExistence type="predicted"/>
<dbReference type="RefSeq" id="WP_310914288.1">
    <property type="nucleotide sequence ID" value="NZ_JAVLVT010000027.1"/>
</dbReference>
<dbReference type="Pfam" id="PF04149">
    <property type="entry name" value="DUF397"/>
    <property type="match status" value="1"/>
</dbReference>
<dbReference type="InterPro" id="IPR007278">
    <property type="entry name" value="DUF397"/>
</dbReference>
<protein>
    <submittedName>
        <fullName evidence="2">DUF397 domain-containing protein</fullName>
    </submittedName>
</protein>
<organism evidence="2 3">
    <name type="scientific">Lipingzhangella rawalii</name>
    <dbReference type="NCBI Taxonomy" id="2055835"/>
    <lineage>
        <taxon>Bacteria</taxon>
        <taxon>Bacillati</taxon>
        <taxon>Actinomycetota</taxon>
        <taxon>Actinomycetes</taxon>
        <taxon>Streptosporangiales</taxon>
        <taxon>Nocardiopsidaceae</taxon>
        <taxon>Lipingzhangella</taxon>
    </lineage>
</organism>
<gene>
    <name evidence="2" type="ORF">RIF23_20595</name>
</gene>
<dbReference type="EMBL" id="JAVLVT010000027">
    <property type="protein sequence ID" value="MDS1272685.1"/>
    <property type="molecule type" value="Genomic_DNA"/>
</dbReference>
<evidence type="ECO:0000313" key="2">
    <source>
        <dbReference type="EMBL" id="MDS1272685.1"/>
    </source>
</evidence>
<sequence>MHSSVHNWRTSSYSAHGDNTCVEVGDLHGAVAMRDSQHPELGHLTVPVPEWTAFMVAIRSGGL</sequence>